<feature type="domain" description="AMP-dependent synthetase/ligase" evidence="1">
    <location>
        <begin position="130"/>
        <end position="453"/>
    </location>
</feature>
<proteinExistence type="predicted"/>
<keyword evidence="6" id="KW-1185">Reference proteome</keyword>
<dbReference type="FunFam" id="2.130.10.10:FF:000883">
    <property type="entry name" value="Putative acyl-activating enzyme 19"/>
    <property type="match status" value="1"/>
</dbReference>
<dbReference type="InterPro" id="IPR020845">
    <property type="entry name" value="AMP-binding_CS"/>
</dbReference>
<dbReference type="InterPro" id="IPR015943">
    <property type="entry name" value="WD40/YVTN_repeat-like_dom_sf"/>
</dbReference>
<dbReference type="Pfam" id="PF13570">
    <property type="entry name" value="Beta-prop_ACSF4"/>
    <property type="match status" value="1"/>
</dbReference>
<dbReference type="SUPFAM" id="SSF50998">
    <property type="entry name" value="Quinoprotein alcohol dehydrogenase-like"/>
    <property type="match status" value="1"/>
</dbReference>
<dbReference type="PANTHER" id="PTHR44394:SF1">
    <property type="entry name" value="BETA-ALANINE-ACTIVATING ENZYME"/>
    <property type="match status" value="1"/>
</dbReference>
<dbReference type="InterPro" id="IPR002372">
    <property type="entry name" value="PQQ_rpt_dom"/>
</dbReference>
<dbReference type="InterPro" id="IPR000873">
    <property type="entry name" value="AMP-dep_synth/lig_dom"/>
</dbReference>
<evidence type="ECO:0000259" key="1">
    <source>
        <dbReference type="Pfam" id="PF00501"/>
    </source>
</evidence>
<feature type="domain" description="AMP-binding enzyme C-terminal" evidence="2">
    <location>
        <begin position="521"/>
        <end position="599"/>
    </location>
</feature>
<dbReference type="Gene3D" id="2.130.10.10">
    <property type="entry name" value="YVTN repeat-like/Quinoprotein amine dehydrogenase"/>
    <property type="match status" value="3"/>
</dbReference>
<dbReference type="Gene3D" id="3.40.50.12780">
    <property type="entry name" value="N-terminal domain of ligase-like"/>
    <property type="match status" value="1"/>
</dbReference>
<dbReference type="SMART" id="SM00564">
    <property type="entry name" value="PQQ"/>
    <property type="match status" value="5"/>
</dbReference>
<dbReference type="InterPro" id="IPR018391">
    <property type="entry name" value="PQQ_b-propeller_rpt"/>
</dbReference>
<protein>
    <submittedName>
        <fullName evidence="5">AMP-binding enzyme, C-terminal domain</fullName>
    </submittedName>
</protein>
<feature type="domain" description="Pyrrolo-quinoline quinone repeat" evidence="3">
    <location>
        <begin position="947"/>
        <end position="1046"/>
    </location>
</feature>
<dbReference type="Pfam" id="PF00501">
    <property type="entry name" value="AMP-binding"/>
    <property type="match status" value="1"/>
</dbReference>
<sequence>MEEVKNCCCISHEFVRAASKNPNKIAVIHVAQGRARDFFLNPLPYSASAPNPNPPVYDGDQTFTFSYLLSAVDSLSCRLRRILDGGDDPHLITPTSTGNFSTSKSDYISEAIGNEEHFNEFGNLYKPKILGICMVPCMEYIITVLSILRCGEAFLPLDPSWPKERILSIISSSGVDLIIVNQTSSESGGFYQLKDSNWLLNCCSCSLLCISRYNGHEYSGSGSGLVWPCENVRQRLFCYLMYTSGSTGMPKGILGTEKGLLNRFIWMKEFYPLEREELLMFKTSISFIDHLQEFLGPVLSTCVLVIPPFDELRENIFSMVHILQAYHINRLIAVPSLMRALLPSLQCRHASSIWSSLKMLILSGEVFPLSLWESLSKLLPETSILNLYGSTEVSGDCTYFDCKNLPSILEIEKLNSVPIGVPMSNCDVKLVGDIDAADQGEIYVGGLCICWGYISDCKFAPCDHVKLLHSCDCDHPSSRCNGELYFRTGDFAKRLKSGHLVYLGRKDRTLNINGQRVALEEIEEILRGNPIVSDAAVVSRNDHGEHVLLEAFLVLKPENESSDSLNSSFRCWMVDKLPLSMIPNKFIFLKSLPVSSTGKIDYALLTASEFQGKVSSSEIRYRQNDDLSHAIREVFSFSFWLSSFIVLWMSSTSYVKGTFNLLTLRLCFIFRFSGCIGWRNFDSCPNFSHVATDDDAIVRSCRLESLVELFSMGLHEIILAKSVVGGWWLGQSFRDEQRDDTFYISMAVSLDDLELEKLLAFCEALLVENLSDDDDFFMMGGNSIMAAHVSHKLGFDMRLLYIFPSPSKLRKALLEKEALHEFNLLANADRKESAEKDNSMLLPLPESDNPDPCVFTTSERLLNIDEIDHDLAVSSKRLKVDANMDLSLDHCGSINKNCWSFNSFTKECAFMRCNKVLYREGYDLSESEAARATIMLEFPQTRKGYLKELWKVHMQSCVDASPLVVVQGCESYLLIGSHSHKLLCINATSGLVQWTVKLEGRIECSAAIVCDFSQVVVGCYKGKIYFLNIMNGDICWTFQTRGEWNMLVANTDTLSELLMLSPSVFGIMIGTAHVLPVKKSIVDASRSPLKVIWESAAAAEALLDQISMVFIIVICHALALIRQILSVEIKSQVKAQPVVDIRQQLVWCGTHDHNLYALDYKKYRCVHKLSCGGSIFGSPAIDEVHHMLYVASTGGQLTALSIEALPFDTLWQQKLEAPVFGSVCIGSNGNVICCLVNGYVVALDLSGSIIWKGKTGGPIFAAPCFSHVLPSQVLICSRDGHVYSFEMEKGDILWEYDIGDPITASAYIDENLQITSDLLHPCNRLICICTSSGSIHLLQINFDAKQEGNEQKKYLVHEFARLDLQGEIFSSPVMIGGRIFVGCRDDYVYCIGIHFEDSAKD</sequence>
<evidence type="ECO:0000259" key="2">
    <source>
        <dbReference type="Pfam" id="PF13193"/>
    </source>
</evidence>
<dbReference type="SUPFAM" id="SSF56801">
    <property type="entry name" value="Acetyl-CoA synthetase-like"/>
    <property type="match status" value="1"/>
</dbReference>
<evidence type="ECO:0000313" key="6">
    <source>
        <dbReference type="Proteomes" id="UP001370490"/>
    </source>
</evidence>
<accession>A0AAN8UQ48</accession>
<evidence type="ECO:0000313" key="5">
    <source>
        <dbReference type="EMBL" id="KAK6919855.1"/>
    </source>
</evidence>
<dbReference type="EMBL" id="JBAMMX010000021">
    <property type="protein sequence ID" value="KAK6919855.1"/>
    <property type="molecule type" value="Genomic_DNA"/>
</dbReference>
<dbReference type="InterPro" id="IPR045851">
    <property type="entry name" value="AMP-bd_C_sf"/>
</dbReference>
<feature type="domain" description="Pyrrolo-quinoline quinone repeat" evidence="4">
    <location>
        <begin position="1113"/>
        <end position="1391"/>
    </location>
</feature>
<dbReference type="InterPro" id="IPR006162">
    <property type="entry name" value="Ppantetheine_attach_site"/>
</dbReference>
<gene>
    <name evidence="5" type="ORF">RJ641_015759</name>
</gene>
<evidence type="ECO:0000259" key="4">
    <source>
        <dbReference type="Pfam" id="PF13570"/>
    </source>
</evidence>
<dbReference type="Gene3D" id="3.30.300.30">
    <property type="match status" value="1"/>
</dbReference>
<dbReference type="InterPro" id="IPR025110">
    <property type="entry name" value="AMP-bd_C"/>
</dbReference>
<reference evidence="5 6" key="1">
    <citation type="submission" date="2023-12" db="EMBL/GenBank/DDBJ databases">
        <title>A high-quality genome assembly for Dillenia turbinata (Dilleniales).</title>
        <authorList>
            <person name="Chanderbali A."/>
        </authorList>
    </citation>
    <scope>NUCLEOTIDE SEQUENCE [LARGE SCALE GENOMIC DNA]</scope>
    <source>
        <strain evidence="5">LSX21</strain>
        <tissue evidence="5">Leaf</tissue>
    </source>
</reference>
<dbReference type="PROSITE" id="PS00455">
    <property type="entry name" value="AMP_BINDING"/>
    <property type="match status" value="1"/>
</dbReference>
<dbReference type="GO" id="GO:0043041">
    <property type="term" value="P:amino acid activation for nonribosomal peptide biosynthetic process"/>
    <property type="evidence" value="ECO:0007669"/>
    <property type="project" value="TreeGrafter"/>
</dbReference>
<dbReference type="InterPro" id="IPR042099">
    <property type="entry name" value="ANL_N_sf"/>
</dbReference>
<name>A0AAN8UQ48_9MAGN</name>
<dbReference type="Proteomes" id="UP001370490">
    <property type="component" value="Unassembled WGS sequence"/>
</dbReference>
<organism evidence="5 6">
    <name type="scientific">Dillenia turbinata</name>
    <dbReference type="NCBI Taxonomy" id="194707"/>
    <lineage>
        <taxon>Eukaryota</taxon>
        <taxon>Viridiplantae</taxon>
        <taxon>Streptophyta</taxon>
        <taxon>Embryophyta</taxon>
        <taxon>Tracheophyta</taxon>
        <taxon>Spermatophyta</taxon>
        <taxon>Magnoliopsida</taxon>
        <taxon>eudicotyledons</taxon>
        <taxon>Gunneridae</taxon>
        <taxon>Pentapetalae</taxon>
        <taxon>Dilleniales</taxon>
        <taxon>Dilleniaceae</taxon>
        <taxon>Dillenia</taxon>
    </lineage>
</organism>
<dbReference type="PROSITE" id="PS00012">
    <property type="entry name" value="PHOSPHOPANTETHEINE"/>
    <property type="match status" value="1"/>
</dbReference>
<comment type="caution">
    <text evidence="5">The sequence shown here is derived from an EMBL/GenBank/DDBJ whole genome shotgun (WGS) entry which is preliminary data.</text>
</comment>
<dbReference type="InterPro" id="IPR011047">
    <property type="entry name" value="Quinoprotein_ADH-like_sf"/>
</dbReference>
<dbReference type="Pfam" id="PF13360">
    <property type="entry name" value="PQQ_2"/>
    <property type="match status" value="1"/>
</dbReference>
<dbReference type="Pfam" id="PF13193">
    <property type="entry name" value="AMP-binding_C"/>
    <property type="match status" value="1"/>
</dbReference>
<dbReference type="CDD" id="cd05930">
    <property type="entry name" value="A_NRPS"/>
    <property type="match status" value="1"/>
</dbReference>
<evidence type="ECO:0000259" key="3">
    <source>
        <dbReference type="Pfam" id="PF13360"/>
    </source>
</evidence>
<dbReference type="PANTHER" id="PTHR44394">
    <property type="entry name" value="BETA-ALANINE-ACTIVATING ENZYME"/>
    <property type="match status" value="1"/>
</dbReference>
<dbReference type="InterPro" id="IPR052091">
    <property type="entry name" value="Beta-ala_Activ/Resist"/>
</dbReference>